<evidence type="ECO:0000259" key="5">
    <source>
        <dbReference type="Pfam" id="PF25597"/>
    </source>
</evidence>
<dbReference type="InterPro" id="IPR036397">
    <property type="entry name" value="RNaseH_sf"/>
</dbReference>
<feature type="compositionally biased region" description="Basic and acidic residues" evidence="2">
    <location>
        <begin position="185"/>
        <end position="194"/>
    </location>
</feature>
<dbReference type="InterPro" id="IPR012337">
    <property type="entry name" value="RNaseH-like_sf"/>
</dbReference>
<dbReference type="InterPro" id="IPR054722">
    <property type="entry name" value="PolX-like_BBD"/>
</dbReference>
<comment type="caution">
    <text evidence="6">The sequence shown here is derived from an EMBL/GenBank/DDBJ whole genome shotgun (WGS) entry which is preliminary data.</text>
</comment>
<keyword evidence="7" id="KW-1185">Reference proteome</keyword>
<evidence type="ECO:0000256" key="1">
    <source>
        <dbReference type="ARBA" id="ARBA00022670"/>
    </source>
</evidence>
<sequence length="814" mass="93084">MFVIEQPIPLAPAADSAANVLAEWNAIYDAYNEVACLMLGSMTPKLHRQFKNYSPYEMLQELKSMFKKQVGVERFDLIQTFHACKQKEGKSVAAYVLQMKGYVDQLERLGYMLPQDLTIGLILNGLTKDFAGFVRNYNMHNMGKIISELHAMLIEYENGLPKNAETPQGNDKQVYIPKSKNPKPSAKEHQAKDDTYHHCKEVGHWKMNCLVYLAELLKKKKQVGSASSLGIFTIELFSFPNKSWVYDTGCGTHVCITKQRFREARKLKQGALYLYVGNDVRAQVEAIRSYDLVLPNGFVIYLDNCHYAPFITRGVVSVHRLVENRFVQCFTDFGISVSKNNVHYFNAIPNNGIYEIDMHDLVPNVNSIYNVSTKRAKHNLDSTYLWNCRLAHISKKRIEKLQQKGLLKSTDDFDQCVSCLSGKMTRKSFPHRPEGATDLLGIIHIDHLTPTYTQHNDVSERRNHTLLDMVRSMMNLTTLPLSFWDYALESATRILNMVPTKKVDKTPYELWYGKVPNLSYLKVCGCEALMKQDTSDKLQQIYVKCIFIGYPKETMGYYFYFPPENKIVVASEISYEVEGFESTSRGRDSDFVGLKDSRAPNVLCLNVKAEEHSLGDLNEPTSYKIAMLDSESNKWIDAMNAKIQSMMDNMVNGPGRSSWLKVCKLQRSIYGLKSKHQEKLEKQMLIGNQSVFAMKDLGAALTFILGSKIFRDSASTPKEVKRMQNVPYALTVGSIMYVVRCTRPDVAFTQNITSRFQQNPDELYRTAVKNILKYLRNTKDMFLVYGRNPEAELRVDCYFDAGFETDRDDTKSQT</sequence>
<dbReference type="Pfam" id="PF22936">
    <property type="entry name" value="Pol_BBD"/>
    <property type="match status" value="1"/>
</dbReference>
<accession>A0ABQ5I6V8</accession>
<feature type="domain" description="GAG-pre-integrase" evidence="3">
    <location>
        <begin position="354"/>
        <end position="424"/>
    </location>
</feature>
<dbReference type="InterPro" id="IPR057670">
    <property type="entry name" value="SH3_retrovirus"/>
</dbReference>
<evidence type="ECO:0000313" key="7">
    <source>
        <dbReference type="Proteomes" id="UP001151760"/>
    </source>
</evidence>
<dbReference type="EMBL" id="BQNB010020428">
    <property type="protein sequence ID" value="GJT95855.1"/>
    <property type="molecule type" value="Genomic_DNA"/>
</dbReference>
<keyword evidence="1" id="KW-0645">Protease</keyword>
<dbReference type="SUPFAM" id="SSF53098">
    <property type="entry name" value="Ribonuclease H-like"/>
    <property type="match status" value="1"/>
</dbReference>
<evidence type="ECO:0000256" key="2">
    <source>
        <dbReference type="SAM" id="MobiDB-lite"/>
    </source>
</evidence>
<dbReference type="InterPro" id="IPR039537">
    <property type="entry name" value="Retrotran_Ty1/copia-like"/>
</dbReference>
<dbReference type="PANTHER" id="PTHR42648:SF27">
    <property type="entry name" value="RNA-DIRECTED DNA POLYMERASE"/>
    <property type="match status" value="1"/>
</dbReference>
<dbReference type="Pfam" id="PF13976">
    <property type="entry name" value="gag_pre-integrs"/>
    <property type="match status" value="1"/>
</dbReference>
<protein>
    <submittedName>
        <fullName evidence="6">Retrotransposon protein, putative, ty1-copia subclass</fullName>
    </submittedName>
</protein>
<dbReference type="InterPro" id="IPR025724">
    <property type="entry name" value="GAG-pre-integrase_dom"/>
</dbReference>
<evidence type="ECO:0000259" key="4">
    <source>
        <dbReference type="Pfam" id="PF22936"/>
    </source>
</evidence>
<keyword evidence="1" id="KW-0378">Hydrolase</keyword>
<dbReference type="Pfam" id="PF25597">
    <property type="entry name" value="SH3_retrovirus"/>
    <property type="match status" value="1"/>
</dbReference>
<evidence type="ECO:0000259" key="3">
    <source>
        <dbReference type="Pfam" id="PF13976"/>
    </source>
</evidence>
<gene>
    <name evidence="6" type="ORF">Tco_1091373</name>
</gene>
<reference evidence="6" key="1">
    <citation type="journal article" date="2022" name="Int. J. Mol. Sci.">
        <title>Draft Genome of Tanacetum Coccineum: Genomic Comparison of Closely Related Tanacetum-Family Plants.</title>
        <authorList>
            <person name="Yamashiro T."/>
            <person name="Shiraishi A."/>
            <person name="Nakayama K."/>
            <person name="Satake H."/>
        </authorList>
    </citation>
    <scope>NUCLEOTIDE SEQUENCE</scope>
</reference>
<organism evidence="6 7">
    <name type="scientific">Tanacetum coccineum</name>
    <dbReference type="NCBI Taxonomy" id="301880"/>
    <lineage>
        <taxon>Eukaryota</taxon>
        <taxon>Viridiplantae</taxon>
        <taxon>Streptophyta</taxon>
        <taxon>Embryophyta</taxon>
        <taxon>Tracheophyta</taxon>
        <taxon>Spermatophyta</taxon>
        <taxon>Magnoliopsida</taxon>
        <taxon>eudicotyledons</taxon>
        <taxon>Gunneridae</taxon>
        <taxon>Pentapetalae</taxon>
        <taxon>asterids</taxon>
        <taxon>campanulids</taxon>
        <taxon>Asterales</taxon>
        <taxon>Asteraceae</taxon>
        <taxon>Asteroideae</taxon>
        <taxon>Anthemideae</taxon>
        <taxon>Anthemidinae</taxon>
        <taxon>Tanacetum</taxon>
    </lineage>
</organism>
<dbReference type="Gene3D" id="3.30.420.10">
    <property type="entry name" value="Ribonuclease H-like superfamily/Ribonuclease H"/>
    <property type="match status" value="1"/>
</dbReference>
<feature type="region of interest" description="Disordered" evidence="2">
    <location>
        <begin position="164"/>
        <end position="194"/>
    </location>
</feature>
<evidence type="ECO:0000313" key="6">
    <source>
        <dbReference type="EMBL" id="GJT95855.1"/>
    </source>
</evidence>
<name>A0ABQ5I6V8_9ASTR</name>
<dbReference type="Proteomes" id="UP001151760">
    <property type="component" value="Unassembled WGS sequence"/>
</dbReference>
<feature type="domain" description="Retrovirus-related Pol polyprotein from transposon TNT 1-94-like beta-barrel" evidence="4">
    <location>
        <begin position="244"/>
        <end position="325"/>
    </location>
</feature>
<dbReference type="PANTHER" id="PTHR42648">
    <property type="entry name" value="TRANSPOSASE, PUTATIVE-RELATED"/>
    <property type="match status" value="1"/>
</dbReference>
<feature type="domain" description="Retroviral polymerase SH3-like" evidence="5">
    <location>
        <begin position="524"/>
        <end position="570"/>
    </location>
</feature>
<reference evidence="6" key="2">
    <citation type="submission" date="2022-01" db="EMBL/GenBank/DDBJ databases">
        <authorList>
            <person name="Yamashiro T."/>
            <person name="Shiraishi A."/>
            <person name="Satake H."/>
            <person name="Nakayama K."/>
        </authorList>
    </citation>
    <scope>NUCLEOTIDE SEQUENCE</scope>
</reference>
<proteinExistence type="predicted"/>
<dbReference type="Pfam" id="PF14223">
    <property type="entry name" value="Retrotran_gag_2"/>
    <property type="match status" value="1"/>
</dbReference>